<evidence type="ECO:0000259" key="2">
    <source>
        <dbReference type="Pfam" id="PF13193"/>
    </source>
</evidence>
<dbReference type="SUPFAM" id="SSF56801">
    <property type="entry name" value="Acetyl-CoA synthetase-like"/>
    <property type="match status" value="1"/>
</dbReference>
<comment type="caution">
    <text evidence="3">The sequence shown here is derived from an EMBL/GenBank/DDBJ whole genome shotgun (WGS) entry which is preliminary data.</text>
</comment>
<dbReference type="EMBL" id="BOMS01000026">
    <property type="protein sequence ID" value="GIE65909.1"/>
    <property type="molecule type" value="Genomic_DNA"/>
</dbReference>
<gene>
    <name evidence="3" type="primary">fadD_1</name>
    <name evidence="3" type="ORF">Apa02nite_020170</name>
</gene>
<name>A0ABQ4B5H1_9ACTN</name>
<dbReference type="InterPro" id="IPR042099">
    <property type="entry name" value="ANL_N_sf"/>
</dbReference>
<evidence type="ECO:0000259" key="1">
    <source>
        <dbReference type="Pfam" id="PF00501"/>
    </source>
</evidence>
<dbReference type="InterPro" id="IPR050237">
    <property type="entry name" value="ATP-dep_AMP-bd_enzyme"/>
</dbReference>
<dbReference type="InterPro" id="IPR025110">
    <property type="entry name" value="AMP-bd_C"/>
</dbReference>
<dbReference type="PROSITE" id="PS00455">
    <property type="entry name" value="AMP_BINDING"/>
    <property type="match status" value="1"/>
</dbReference>
<evidence type="ECO:0000313" key="4">
    <source>
        <dbReference type="Proteomes" id="UP000624709"/>
    </source>
</evidence>
<dbReference type="InterPro" id="IPR020845">
    <property type="entry name" value="AMP-binding_CS"/>
</dbReference>
<dbReference type="CDD" id="cd05936">
    <property type="entry name" value="FC-FACS_FadD_like"/>
    <property type="match status" value="1"/>
</dbReference>
<dbReference type="Gene3D" id="3.30.300.30">
    <property type="match status" value="1"/>
</dbReference>
<keyword evidence="3" id="KW-0436">Ligase</keyword>
<feature type="domain" description="AMP-dependent synthetase/ligase" evidence="1">
    <location>
        <begin position="8"/>
        <end position="383"/>
    </location>
</feature>
<protein>
    <submittedName>
        <fullName evidence="3">Long-chain-fatty-acid--CoA ligase</fullName>
    </submittedName>
</protein>
<dbReference type="PANTHER" id="PTHR43767">
    <property type="entry name" value="LONG-CHAIN-FATTY-ACID--COA LIGASE"/>
    <property type="match status" value="1"/>
</dbReference>
<dbReference type="GO" id="GO:0016874">
    <property type="term" value="F:ligase activity"/>
    <property type="evidence" value="ECO:0007669"/>
    <property type="project" value="UniProtKB-KW"/>
</dbReference>
<dbReference type="InterPro" id="IPR000873">
    <property type="entry name" value="AMP-dep_synth/lig_dom"/>
</dbReference>
<dbReference type="PANTHER" id="PTHR43767:SF12">
    <property type="entry name" value="AMP-DEPENDENT SYNTHETASE AND LIGASE"/>
    <property type="match status" value="1"/>
</dbReference>
<evidence type="ECO:0000313" key="3">
    <source>
        <dbReference type="EMBL" id="GIE65909.1"/>
    </source>
</evidence>
<sequence length="516" mass="55518">MLNLAMLLEDSARNHPEQTAVVLDSRNWTYADIDAEARRVAALLAGRGIAPGDRVALSCPNLQWFPIIYYGIVKAGAVVVPMNVLATRAEVEYFLADSGAKAFFCFAGTPEMPIGEQGFSAFLSTSGCEQFFLITAASEAASPIVGAETLEQALSGRAPIFETVMRQETDPAAILYTSGTTGRPKGAVLTHSNLLLHAATGNQMLGSTDLGDTHLVVLPLSHVFAATVNMHAGFASASTLVLLPRFDPRVALRIMETGRITFLAGVPTIYWSLLNAMTDATDVARIAGSMRRALSAGAALPVPIIEGFGRNFGVTILEGYGMTEASPTITFSKPGSAARPGSAGVPIWGVDVKLVDDNGDTIDGPDRVGEILVRGHNVMRGYHNRPEETAEVLRDGWLHTGDLGRRDEDGWYYIVDRVKDLIIRGGYNVYPREVEDVLMTHEAVSLAAVIGVPDQALGEEVKAVVVAKPGAWLTENELIAWSRLRLAAYKYPRIVTFVDEIPLSATGKALKRELAR</sequence>
<organism evidence="3 4">
    <name type="scientific">Actinoplanes palleronii</name>
    <dbReference type="NCBI Taxonomy" id="113570"/>
    <lineage>
        <taxon>Bacteria</taxon>
        <taxon>Bacillati</taxon>
        <taxon>Actinomycetota</taxon>
        <taxon>Actinomycetes</taxon>
        <taxon>Micromonosporales</taxon>
        <taxon>Micromonosporaceae</taxon>
        <taxon>Actinoplanes</taxon>
    </lineage>
</organism>
<dbReference type="Pfam" id="PF00501">
    <property type="entry name" value="AMP-binding"/>
    <property type="match status" value="1"/>
</dbReference>
<dbReference type="RefSeq" id="WP_203824788.1">
    <property type="nucleotide sequence ID" value="NZ_BAAATY010000004.1"/>
</dbReference>
<dbReference type="Pfam" id="PF13193">
    <property type="entry name" value="AMP-binding_C"/>
    <property type="match status" value="1"/>
</dbReference>
<reference evidence="3 4" key="1">
    <citation type="submission" date="2021-01" db="EMBL/GenBank/DDBJ databases">
        <title>Whole genome shotgun sequence of Actinoplanes palleronii NBRC 14916.</title>
        <authorList>
            <person name="Komaki H."/>
            <person name="Tamura T."/>
        </authorList>
    </citation>
    <scope>NUCLEOTIDE SEQUENCE [LARGE SCALE GENOMIC DNA]</scope>
    <source>
        <strain evidence="3 4">NBRC 14916</strain>
    </source>
</reference>
<proteinExistence type="predicted"/>
<feature type="domain" description="AMP-binding enzyme C-terminal" evidence="2">
    <location>
        <begin position="433"/>
        <end position="508"/>
    </location>
</feature>
<keyword evidence="4" id="KW-1185">Reference proteome</keyword>
<dbReference type="Gene3D" id="3.40.50.12780">
    <property type="entry name" value="N-terminal domain of ligase-like"/>
    <property type="match status" value="1"/>
</dbReference>
<dbReference type="InterPro" id="IPR045851">
    <property type="entry name" value="AMP-bd_C_sf"/>
</dbReference>
<dbReference type="Proteomes" id="UP000624709">
    <property type="component" value="Unassembled WGS sequence"/>
</dbReference>
<accession>A0ABQ4B5H1</accession>